<dbReference type="RefSeq" id="WP_042518486.1">
    <property type="nucleotide sequence ID" value="NZ_JXQI01000068.1"/>
</dbReference>
<evidence type="ECO:0000313" key="1">
    <source>
        <dbReference type="EMBL" id="KIP63201.1"/>
    </source>
</evidence>
<evidence type="ECO:0008006" key="3">
    <source>
        <dbReference type="Google" id="ProtNLM"/>
    </source>
</evidence>
<proteinExistence type="predicted"/>
<comment type="caution">
    <text evidence="1">The sequence shown here is derived from an EMBL/GenBank/DDBJ whole genome shotgun (WGS) entry which is preliminary data.</text>
</comment>
<accession>A0A0D0J0X0</accession>
<dbReference type="Proteomes" id="UP000032046">
    <property type="component" value="Unassembled WGS sequence"/>
</dbReference>
<dbReference type="AlphaFoldDB" id="A0A0D0J0X0"/>
<gene>
    <name evidence="1" type="ORF">ST44_04635</name>
</gene>
<protein>
    <recommendedName>
        <fullName evidence="3">DUF3990 domain-containing protein</fullName>
    </recommendedName>
</protein>
<dbReference type="OrthoDB" id="1068064at2"/>
<sequence length="200" mass="22680">MAIYYHGSSVLFKSFDLSHALEGDGKVKFGYGVYLTSRYERAAHYAFNKKRPENKDYYVYTVEGPDKTEYNCLWQSPSCPVSESIVSRVKEKLGEDIPVEAIAEGKYFRKYVANRLVGVQESIKKMFGSAPYIGEIALANLLDSIGVDMMAQPFIWKPPFENIDLAIVNEKKVKILKIEKIELDAKKHLVPGSETLVKLE</sequence>
<name>A0A0D0J0X0_9BACT</name>
<keyword evidence="2" id="KW-1185">Reference proteome</keyword>
<reference evidence="1 2" key="1">
    <citation type="submission" date="2015-01" db="EMBL/GenBank/DDBJ databases">
        <title>Comparative genomics of non-oral Prevotella species.</title>
        <authorList>
            <person name="Accetto T."/>
            <person name="Nograsek B."/>
            <person name="Avgustin G."/>
        </authorList>
    </citation>
    <scope>NUCLEOTIDE SEQUENCE [LARGE SCALE GENOMIC DNA]</scope>
    <source>
        <strain evidence="1 2">P5-119</strain>
    </source>
</reference>
<evidence type="ECO:0000313" key="2">
    <source>
        <dbReference type="Proteomes" id="UP000032046"/>
    </source>
</evidence>
<organism evidence="1 2">
    <name type="scientific">Prevotella pectinovora</name>
    <dbReference type="NCBI Taxonomy" id="1602169"/>
    <lineage>
        <taxon>Bacteria</taxon>
        <taxon>Pseudomonadati</taxon>
        <taxon>Bacteroidota</taxon>
        <taxon>Bacteroidia</taxon>
        <taxon>Bacteroidales</taxon>
        <taxon>Prevotellaceae</taxon>
        <taxon>Prevotella</taxon>
    </lineage>
</organism>
<dbReference type="EMBL" id="JXQK01000046">
    <property type="protein sequence ID" value="KIP63201.1"/>
    <property type="molecule type" value="Genomic_DNA"/>
</dbReference>